<proteinExistence type="predicted"/>
<sequence length="69" mass="8447">MSNNIWKLPCESFVAEIQFKEKFQFFKNVWYSATKSVGDKIFDREEMNQREFYVSEMMNKDDEDDDEEE</sequence>
<organism evidence="1 3">
    <name type="scientific">Medicago truncatula</name>
    <name type="common">Barrel medic</name>
    <name type="synonym">Medicago tribuloides</name>
    <dbReference type="NCBI Taxonomy" id="3880"/>
    <lineage>
        <taxon>Eukaryota</taxon>
        <taxon>Viridiplantae</taxon>
        <taxon>Streptophyta</taxon>
        <taxon>Embryophyta</taxon>
        <taxon>Tracheophyta</taxon>
        <taxon>Spermatophyta</taxon>
        <taxon>Magnoliopsida</taxon>
        <taxon>eudicotyledons</taxon>
        <taxon>Gunneridae</taxon>
        <taxon>Pentapetalae</taxon>
        <taxon>rosids</taxon>
        <taxon>fabids</taxon>
        <taxon>Fabales</taxon>
        <taxon>Fabaceae</taxon>
        <taxon>Papilionoideae</taxon>
        <taxon>50 kb inversion clade</taxon>
        <taxon>NPAAA clade</taxon>
        <taxon>Hologalegina</taxon>
        <taxon>IRL clade</taxon>
        <taxon>Trifolieae</taxon>
        <taxon>Medicago</taxon>
    </lineage>
</organism>
<evidence type="ECO:0000313" key="1">
    <source>
        <dbReference type="EMBL" id="KEH29551.1"/>
    </source>
</evidence>
<dbReference type="EMBL" id="CM001220">
    <property type="protein sequence ID" value="KEH29551.1"/>
    <property type="molecule type" value="Genomic_DNA"/>
</dbReference>
<reference evidence="2" key="3">
    <citation type="submission" date="2015-04" db="UniProtKB">
        <authorList>
            <consortium name="EnsemblPlants"/>
        </authorList>
    </citation>
    <scope>IDENTIFICATION</scope>
    <source>
        <strain evidence="2">cv. Jemalong A17</strain>
    </source>
</reference>
<name>A0A072UJE3_MEDTR</name>
<dbReference type="Proteomes" id="UP000002051">
    <property type="component" value="Chromosome 4"/>
</dbReference>
<dbReference type="HOGENOM" id="CLU_2779662_0_0_1"/>
<protein>
    <submittedName>
        <fullName evidence="1 2">Uncharacterized protein</fullName>
    </submittedName>
</protein>
<evidence type="ECO:0000313" key="2">
    <source>
        <dbReference type="EnsemblPlants" id="KEH29551"/>
    </source>
</evidence>
<reference evidence="1 3" key="1">
    <citation type="journal article" date="2011" name="Nature">
        <title>The Medicago genome provides insight into the evolution of rhizobial symbioses.</title>
        <authorList>
            <person name="Young N.D."/>
            <person name="Debelle F."/>
            <person name="Oldroyd G.E."/>
            <person name="Geurts R."/>
            <person name="Cannon S.B."/>
            <person name="Udvardi M.K."/>
            <person name="Benedito V.A."/>
            <person name="Mayer K.F."/>
            <person name="Gouzy J."/>
            <person name="Schoof H."/>
            <person name="Van de Peer Y."/>
            <person name="Proost S."/>
            <person name="Cook D.R."/>
            <person name="Meyers B.C."/>
            <person name="Spannagl M."/>
            <person name="Cheung F."/>
            <person name="De Mita S."/>
            <person name="Krishnakumar V."/>
            <person name="Gundlach H."/>
            <person name="Zhou S."/>
            <person name="Mudge J."/>
            <person name="Bharti A.K."/>
            <person name="Murray J.D."/>
            <person name="Naoumkina M.A."/>
            <person name="Rosen B."/>
            <person name="Silverstein K.A."/>
            <person name="Tang H."/>
            <person name="Rombauts S."/>
            <person name="Zhao P.X."/>
            <person name="Zhou P."/>
            <person name="Barbe V."/>
            <person name="Bardou P."/>
            <person name="Bechner M."/>
            <person name="Bellec A."/>
            <person name="Berger A."/>
            <person name="Berges H."/>
            <person name="Bidwell S."/>
            <person name="Bisseling T."/>
            <person name="Choisne N."/>
            <person name="Couloux A."/>
            <person name="Denny R."/>
            <person name="Deshpande S."/>
            <person name="Dai X."/>
            <person name="Doyle J.J."/>
            <person name="Dudez A.M."/>
            <person name="Farmer A.D."/>
            <person name="Fouteau S."/>
            <person name="Franken C."/>
            <person name="Gibelin C."/>
            <person name="Gish J."/>
            <person name="Goldstein S."/>
            <person name="Gonzalez A.J."/>
            <person name="Green P.J."/>
            <person name="Hallab A."/>
            <person name="Hartog M."/>
            <person name="Hua A."/>
            <person name="Humphray S.J."/>
            <person name="Jeong D.H."/>
            <person name="Jing Y."/>
            <person name="Jocker A."/>
            <person name="Kenton S.M."/>
            <person name="Kim D.J."/>
            <person name="Klee K."/>
            <person name="Lai H."/>
            <person name="Lang C."/>
            <person name="Lin S."/>
            <person name="Macmil S.L."/>
            <person name="Magdelenat G."/>
            <person name="Matthews L."/>
            <person name="McCorrison J."/>
            <person name="Monaghan E.L."/>
            <person name="Mun J.H."/>
            <person name="Najar F.Z."/>
            <person name="Nicholson C."/>
            <person name="Noirot C."/>
            <person name="O'Bleness M."/>
            <person name="Paule C.R."/>
            <person name="Poulain J."/>
            <person name="Prion F."/>
            <person name="Qin B."/>
            <person name="Qu C."/>
            <person name="Retzel E.F."/>
            <person name="Riddle C."/>
            <person name="Sallet E."/>
            <person name="Samain S."/>
            <person name="Samson N."/>
            <person name="Sanders I."/>
            <person name="Saurat O."/>
            <person name="Scarpelli C."/>
            <person name="Schiex T."/>
            <person name="Segurens B."/>
            <person name="Severin A.J."/>
            <person name="Sherrier D.J."/>
            <person name="Shi R."/>
            <person name="Sims S."/>
            <person name="Singer S.R."/>
            <person name="Sinharoy S."/>
            <person name="Sterck L."/>
            <person name="Viollet A."/>
            <person name="Wang B.B."/>
            <person name="Wang K."/>
            <person name="Wang M."/>
            <person name="Wang X."/>
            <person name="Warfsmann J."/>
            <person name="Weissenbach J."/>
            <person name="White D.D."/>
            <person name="White J.D."/>
            <person name="Wiley G.B."/>
            <person name="Wincker P."/>
            <person name="Xing Y."/>
            <person name="Yang L."/>
            <person name="Yao Z."/>
            <person name="Ying F."/>
            <person name="Zhai J."/>
            <person name="Zhou L."/>
            <person name="Zuber A."/>
            <person name="Denarie J."/>
            <person name="Dixon R.A."/>
            <person name="May G.D."/>
            <person name="Schwartz D.C."/>
            <person name="Rogers J."/>
            <person name="Quetier F."/>
            <person name="Town C.D."/>
            <person name="Roe B.A."/>
        </authorList>
    </citation>
    <scope>NUCLEOTIDE SEQUENCE [LARGE SCALE GENOMIC DNA]</scope>
    <source>
        <strain evidence="1">A17</strain>
        <strain evidence="2 3">cv. Jemalong A17</strain>
    </source>
</reference>
<dbReference type="EnsemblPlants" id="KEH29551">
    <property type="protein sequence ID" value="KEH29551"/>
    <property type="gene ID" value="MTR_4g045640"/>
</dbReference>
<accession>A0A072UJE3</accession>
<reference evidence="1 3" key="2">
    <citation type="journal article" date="2014" name="BMC Genomics">
        <title>An improved genome release (version Mt4.0) for the model legume Medicago truncatula.</title>
        <authorList>
            <person name="Tang H."/>
            <person name="Krishnakumar V."/>
            <person name="Bidwell S."/>
            <person name="Rosen B."/>
            <person name="Chan A."/>
            <person name="Zhou S."/>
            <person name="Gentzbittel L."/>
            <person name="Childs K.L."/>
            <person name="Yandell M."/>
            <person name="Gundlach H."/>
            <person name="Mayer K.F."/>
            <person name="Schwartz D.C."/>
            <person name="Town C.D."/>
        </authorList>
    </citation>
    <scope>GENOME REANNOTATION</scope>
    <source>
        <strain evidence="1">A17</strain>
        <strain evidence="2 3">cv. Jemalong A17</strain>
    </source>
</reference>
<evidence type="ECO:0000313" key="3">
    <source>
        <dbReference type="Proteomes" id="UP000002051"/>
    </source>
</evidence>
<keyword evidence="3" id="KW-1185">Reference proteome</keyword>
<dbReference type="AlphaFoldDB" id="A0A072UJE3"/>
<gene>
    <name evidence="1" type="ordered locus">MTR_4g045640</name>
</gene>